<proteinExistence type="predicted"/>
<reference evidence="1 2" key="1">
    <citation type="journal article" date="2024" name="Front. Microbiol.">
        <title>Transcriptomic insights into the dominance of two phototrophs throughout the water column of a tropical hypersaline-alkaline crater lake (Dziani Dzaha, Mayotte).</title>
        <authorList>
            <person name="Duperron S."/>
            <person name="Halary S."/>
            <person name="Bouly J.-P."/>
            <person name="Roussel T."/>
            <person name="Hugoni M."/>
            <person name="Bruto M."/>
            <person name="Oger P."/>
            <person name="Duval C."/>
            <person name="Woo A."/>
            <person name="Jezequiel D."/>
            <person name="Ader M."/>
            <person name="Leboulanger C."/>
            <person name="Agogue H."/>
            <person name="Grossi V."/>
            <person name="Trousselier M."/>
            <person name="Bernard C."/>
        </authorList>
    </citation>
    <scope>NUCLEOTIDE SEQUENCE [LARGE SCALE GENOMIC DNA]</scope>
    <source>
        <strain evidence="1 2">PMC 851.14</strain>
    </source>
</reference>
<dbReference type="EMBL" id="JBBWYZ010000013">
    <property type="protein sequence ID" value="MEK9513116.1"/>
    <property type="molecule type" value="Genomic_DNA"/>
</dbReference>
<sequence>MTTSESTNSYLEAPQPSNCSIHNSSETFSSIMQKLMNYADRSITVLFSILRQVEENLG</sequence>
<comment type="caution">
    <text evidence="1">The sequence shown here is derived from an EMBL/GenBank/DDBJ whole genome shotgun (WGS) entry which is preliminary data.</text>
</comment>
<dbReference type="Proteomes" id="UP001387447">
    <property type="component" value="Unassembled WGS sequence"/>
</dbReference>
<evidence type="ECO:0000313" key="2">
    <source>
        <dbReference type="Proteomes" id="UP001387447"/>
    </source>
</evidence>
<keyword evidence="2" id="KW-1185">Reference proteome</keyword>
<organism evidence="1 2">
    <name type="scientific">Limnospira fusiformis PMC 851.14</name>
    <dbReference type="NCBI Taxonomy" id="2219512"/>
    <lineage>
        <taxon>Bacteria</taxon>
        <taxon>Bacillati</taxon>
        <taxon>Cyanobacteriota</taxon>
        <taxon>Cyanophyceae</taxon>
        <taxon>Oscillatoriophycideae</taxon>
        <taxon>Oscillatoriales</taxon>
        <taxon>Sirenicapillariaceae</taxon>
        <taxon>Limnospira</taxon>
    </lineage>
</organism>
<gene>
    <name evidence="1" type="ORF">AAEJ74_15945</name>
</gene>
<accession>A0ABU9EN34</accession>
<name>A0ABU9EN34_LIMFS</name>
<evidence type="ECO:0000313" key="1">
    <source>
        <dbReference type="EMBL" id="MEK9513116.1"/>
    </source>
</evidence>
<protein>
    <submittedName>
        <fullName evidence="1">Uncharacterized protein</fullName>
    </submittedName>
</protein>